<gene>
    <name evidence="3" type="ORF">GJ654_00650</name>
</gene>
<dbReference type="AlphaFoldDB" id="A0A6N8DL80"/>
<organism evidence="3 4">
    <name type="scientific">Rhodoblastus acidophilus</name>
    <name type="common">Rhodopseudomonas acidophila</name>
    <dbReference type="NCBI Taxonomy" id="1074"/>
    <lineage>
        <taxon>Bacteria</taxon>
        <taxon>Pseudomonadati</taxon>
        <taxon>Pseudomonadota</taxon>
        <taxon>Alphaproteobacteria</taxon>
        <taxon>Hyphomicrobiales</taxon>
        <taxon>Rhodoblastaceae</taxon>
        <taxon>Rhodoblastus</taxon>
    </lineage>
</organism>
<evidence type="ECO:0000259" key="2">
    <source>
        <dbReference type="Pfam" id="PF09917"/>
    </source>
</evidence>
<dbReference type="Gene3D" id="2.40.128.520">
    <property type="match status" value="1"/>
</dbReference>
<accession>A0A6N8DL80</accession>
<dbReference type="InterPro" id="IPR019223">
    <property type="entry name" value="DUF2147"/>
</dbReference>
<sequence length="300" mass="32179">MPFGRAPLLPPTASRRRRQRLPELPPGVSRQAVAEMPQGARRQRRLTASSRSCEDRLASAKRSFPLPAYFLPKFFRKRLVVAALGALALTGAAQAAPLTGFWQAYFEDGTPSGWFYFYEKNGFYEGRLVKMYKKKGETKNVTTCTACPGEKKGKPMLGMVIVYNLKKDGAAAKYENGNILDPRDGNIYNAEAEVTPDGQKLLLRGYLGLEIFGQTQTWTRLPDDAIPAAELPGDPLAPKPKPAAKPAAAKPEAATTPDAANPDASASPEPAKPAAATPAKPAAKPAAPKPAPVKTDAPAQ</sequence>
<dbReference type="Pfam" id="PF09917">
    <property type="entry name" value="DUF2147"/>
    <property type="match status" value="1"/>
</dbReference>
<name>A0A6N8DL80_RHOAC</name>
<evidence type="ECO:0000313" key="3">
    <source>
        <dbReference type="EMBL" id="MTV29494.1"/>
    </source>
</evidence>
<evidence type="ECO:0000256" key="1">
    <source>
        <dbReference type="SAM" id="MobiDB-lite"/>
    </source>
</evidence>
<dbReference type="OrthoDB" id="9811671at2"/>
<dbReference type="PANTHER" id="PTHR36919:SF3">
    <property type="entry name" value="BLL5882 PROTEIN"/>
    <property type="match status" value="1"/>
</dbReference>
<reference evidence="3 4" key="1">
    <citation type="submission" date="2019-11" db="EMBL/GenBank/DDBJ databases">
        <title>Whole-genome sequence of a Rhodoblastus acidophilus DSM 142.</title>
        <authorList>
            <person name="Kyndt J.A."/>
            <person name="Meyer T.E."/>
        </authorList>
    </citation>
    <scope>NUCLEOTIDE SEQUENCE [LARGE SCALE GENOMIC DNA]</scope>
    <source>
        <strain evidence="3 4">DSM 142</strain>
    </source>
</reference>
<feature type="compositionally biased region" description="Low complexity" evidence="1">
    <location>
        <begin position="244"/>
        <end position="300"/>
    </location>
</feature>
<feature type="domain" description="DUF2147" evidence="2">
    <location>
        <begin position="107"/>
        <end position="220"/>
    </location>
</feature>
<dbReference type="Proteomes" id="UP000439113">
    <property type="component" value="Unassembled WGS sequence"/>
</dbReference>
<protein>
    <submittedName>
        <fullName evidence="3">DUF2147 domain-containing protein</fullName>
    </submittedName>
</protein>
<evidence type="ECO:0000313" key="4">
    <source>
        <dbReference type="Proteomes" id="UP000439113"/>
    </source>
</evidence>
<feature type="region of interest" description="Disordered" evidence="1">
    <location>
        <begin position="225"/>
        <end position="300"/>
    </location>
</feature>
<feature type="region of interest" description="Disordered" evidence="1">
    <location>
        <begin position="1"/>
        <end position="48"/>
    </location>
</feature>
<comment type="caution">
    <text evidence="3">The sequence shown here is derived from an EMBL/GenBank/DDBJ whole genome shotgun (WGS) entry which is preliminary data.</text>
</comment>
<dbReference type="PANTHER" id="PTHR36919">
    <property type="entry name" value="BLR1215 PROTEIN"/>
    <property type="match status" value="1"/>
</dbReference>
<dbReference type="EMBL" id="WNKS01000001">
    <property type="protein sequence ID" value="MTV29494.1"/>
    <property type="molecule type" value="Genomic_DNA"/>
</dbReference>
<proteinExistence type="predicted"/>